<dbReference type="PANTHER" id="PTHR11003:SF334">
    <property type="entry name" value="FI03418P"/>
    <property type="match status" value="1"/>
</dbReference>
<evidence type="ECO:0000256" key="4">
    <source>
        <dbReference type="ARBA" id="ARBA00022989"/>
    </source>
</evidence>
<dbReference type="GO" id="GO:0005886">
    <property type="term" value="C:plasma membrane"/>
    <property type="evidence" value="ECO:0007669"/>
    <property type="project" value="TreeGrafter"/>
</dbReference>
<dbReference type="EMBL" id="UGUY01000001">
    <property type="protein sequence ID" value="SUD69728.1"/>
    <property type="molecule type" value="Genomic_DNA"/>
</dbReference>
<dbReference type="GO" id="GO:0030322">
    <property type="term" value="P:stabilization of membrane potential"/>
    <property type="evidence" value="ECO:0007669"/>
    <property type="project" value="TreeGrafter"/>
</dbReference>
<evidence type="ECO:0000256" key="3">
    <source>
        <dbReference type="ARBA" id="ARBA00022692"/>
    </source>
</evidence>
<evidence type="ECO:0000256" key="6">
    <source>
        <dbReference type="ARBA" id="ARBA00023136"/>
    </source>
</evidence>
<dbReference type="GO" id="GO:0015271">
    <property type="term" value="F:outward rectifier potassium channel activity"/>
    <property type="evidence" value="ECO:0007669"/>
    <property type="project" value="TreeGrafter"/>
</dbReference>
<keyword evidence="2" id="KW-0813">Transport</keyword>
<evidence type="ECO:0000313" key="11">
    <source>
        <dbReference type="Proteomes" id="UP000254602"/>
    </source>
</evidence>
<name>A0A379KQ32_PSEPU</name>
<evidence type="ECO:0000256" key="8">
    <source>
        <dbReference type="SAM" id="Phobius"/>
    </source>
</evidence>
<dbReference type="InterPro" id="IPR013099">
    <property type="entry name" value="K_chnl_dom"/>
</dbReference>
<dbReference type="Gene3D" id="1.10.287.70">
    <property type="match status" value="1"/>
</dbReference>
<feature type="transmembrane region" description="Helical" evidence="8">
    <location>
        <begin position="77"/>
        <end position="100"/>
    </location>
</feature>
<feature type="transmembrane region" description="Helical" evidence="8">
    <location>
        <begin position="21"/>
        <end position="40"/>
    </location>
</feature>
<evidence type="ECO:0000256" key="1">
    <source>
        <dbReference type="ARBA" id="ARBA00004141"/>
    </source>
</evidence>
<keyword evidence="3 8" id="KW-0812">Transmembrane</keyword>
<evidence type="ECO:0000313" key="10">
    <source>
        <dbReference type="EMBL" id="SUD69728.1"/>
    </source>
</evidence>
<sequence length="110" mass="12082">MRAMKDLRRNFVREFWRGLAIVWPIVSLLLIFMALLGWVVGMREGWPLGDGLYFSFVTGLTIGYGDLVPKDGLARSLAVVIGMAGIVMTGLIVAVGVHALRKALEDQGIH</sequence>
<gene>
    <name evidence="10" type="ORF">NCTC7914_03876</name>
</gene>
<dbReference type="InterPro" id="IPR003280">
    <property type="entry name" value="2pore_dom_K_chnl"/>
</dbReference>
<dbReference type="GO" id="GO:0022841">
    <property type="term" value="F:potassium ion leak channel activity"/>
    <property type="evidence" value="ECO:0007669"/>
    <property type="project" value="TreeGrafter"/>
</dbReference>
<evidence type="ECO:0000259" key="9">
    <source>
        <dbReference type="Pfam" id="PF07885"/>
    </source>
</evidence>
<comment type="subcellular location">
    <subcellularLocation>
        <location evidence="1">Membrane</location>
        <topology evidence="1">Multi-pass membrane protein</topology>
    </subcellularLocation>
</comment>
<dbReference type="AlphaFoldDB" id="A0A379KQ32"/>
<keyword evidence="6 8" id="KW-0472">Membrane</keyword>
<organism evidence="10 11">
    <name type="scientific">Pseudomonas putida</name>
    <name type="common">Arthrobacter siderocapsulatus</name>
    <dbReference type="NCBI Taxonomy" id="303"/>
    <lineage>
        <taxon>Bacteria</taxon>
        <taxon>Pseudomonadati</taxon>
        <taxon>Pseudomonadota</taxon>
        <taxon>Gammaproteobacteria</taxon>
        <taxon>Pseudomonadales</taxon>
        <taxon>Pseudomonadaceae</taxon>
        <taxon>Pseudomonas</taxon>
    </lineage>
</organism>
<keyword evidence="5" id="KW-0406">Ion transport</keyword>
<dbReference type="Proteomes" id="UP000254602">
    <property type="component" value="Unassembled WGS sequence"/>
</dbReference>
<keyword evidence="4 8" id="KW-1133">Transmembrane helix</keyword>
<accession>A0A379KQ32</accession>
<evidence type="ECO:0000256" key="5">
    <source>
        <dbReference type="ARBA" id="ARBA00023065"/>
    </source>
</evidence>
<reference evidence="10 11" key="1">
    <citation type="submission" date="2018-06" db="EMBL/GenBank/DDBJ databases">
        <authorList>
            <consortium name="Pathogen Informatics"/>
            <person name="Doyle S."/>
        </authorList>
    </citation>
    <scope>NUCLEOTIDE SEQUENCE [LARGE SCALE GENOMIC DNA]</scope>
    <source>
        <strain evidence="10 11">NCTC7914</strain>
    </source>
</reference>
<protein>
    <submittedName>
        <fullName evidence="10">Ion channel family protein</fullName>
    </submittedName>
</protein>
<evidence type="ECO:0000256" key="7">
    <source>
        <dbReference type="ARBA" id="ARBA00023303"/>
    </source>
</evidence>
<dbReference type="Pfam" id="PF07885">
    <property type="entry name" value="Ion_trans_2"/>
    <property type="match status" value="1"/>
</dbReference>
<evidence type="ECO:0000256" key="2">
    <source>
        <dbReference type="ARBA" id="ARBA00022448"/>
    </source>
</evidence>
<feature type="domain" description="Potassium channel" evidence="9">
    <location>
        <begin position="29"/>
        <end position="101"/>
    </location>
</feature>
<proteinExistence type="predicted"/>
<dbReference type="SUPFAM" id="SSF81324">
    <property type="entry name" value="Voltage-gated potassium channels"/>
    <property type="match status" value="1"/>
</dbReference>
<keyword evidence="7" id="KW-0407">Ion channel</keyword>
<dbReference type="PANTHER" id="PTHR11003">
    <property type="entry name" value="POTASSIUM CHANNEL, SUBFAMILY K"/>
    <property type="match status" value="1"/>
</dbReference>
<dbReference type="RefSeq" id="WP_204917966.1">
    <property type="nucleotide sequence ID" value="NZ_JACARV010000090.1"/>
</dbReference>